<dbReference type="Proteomes" id="UP000324222">
    <property type="component" value="Unassembled WGS sequence"/>
</dbReference>
<reference evidence="1 2" key="1">
    <citation type="submission" date="2019-05" db="EMBL/GenBank/DDBJ databases">
        <title>Another draft genome of Portunus trituberculatus and its Hox gene families provides insights of decapod evolution.</title>
        <authorList>
            <person name="Jeong J.-H."/>
            <person name="Song I."/>
            <person name="Kim S."/>
            <person name="Choi T."/>
            <person name="Kim D."/>
            <person name="Ryu S."/>
            <person name="Kim W."/>
        </authorList>
    </citation>
    <scope>NUCLEOTIDE SEQUENCE [LARGE SCALE GENOMIC DNA]</scope>
    <source>
        <tissue evidence="1">Muscle</tissue>
    </source>
</reference>
<dbReference type="AlphaFoldDB" id="A0A5B7FG65"/>
<accession>A0A5B7FG65</accession>
<organism evidence="1 2">
    <name type="scientific">Portunus trituberculatus</name>
    <name type="common">Swimming crab</name>
    <name type="synonym">Neptunus trituberculatus</name>
    <dbReference type="NCBI Taxonomy" id="210409"/>
    <lineage>
        <taxon>Eukaryota</taxon>
        <taxon>Metazoa</taxon>
        <taxon>Ecdysozoa</taxon>
        <taxon>Arthropoda</taxon>
        <taxon>Crustacea</taxon>
        <taxon>Multicrustacea</taxon>
        <taxon>Malacostraca</taxon>
        <taxon>Eumalacostraca</taxon>
        <taxon>Eucarida</taxon>
        <taxon>Decapoda</taxon>
        <taxon>Pleocyemata</taxon>
        <taxon>Brachyura</taxon>
        <taxon>Eubrachyura</taxon>
        <taxon>Portunoidea</taxon>
        <taxon>Portunidae</taxon>
        <taxon>Portuninae</taxon>
        <taxon>Portunus</taxon>
    </lineage>
</organism>
<protein>
    <submittedName>
        <fullName evidence="1">Uncharacterized protein</fullName>
    </submittedName>
</protein>
<evidence type="ECO:0000313" key="1">
    <source>
        <dbReference type="EMBL" id="MPC45482.1"/>
    </source>
</evidence>
<sequence length="117" mass="12864">MNTCPHGEGRAAGRTRAALPGGSLGWPAFLRSAVSALREKSDPPHHCLISRRSKVAATTTRTANWITRTSNCERRQEREAQLESFSLVVVGADAPGVAKRGKVDRKVRRKERQTAMK</sequence>
<dbReference type="EMBL" id="VSRR010006748">
    <property type="protein sequence ID" value="MPC45482.1"/>
    <property type="molecule type" value="Genomic_DNA"/>
</dbReference>
<proteinExistence type="predicted"/>
<evidence type="ECO:0000313" key="2">
    <source>
        <dbReference type="Proteomes" id="UP000324222"/>
    </source>
</evidence>
<gene>
    <name evidence="1" type="ORF">E2C01_039180</name>
</gene>
<keyword evidence="2" id="KW-1185">Reference proteome</keyword>
<comment type="caution">
    <text evidence="1">The sequence shown here is derived from an EMBL/GenBank/DDBJ whole genome shotgun (WGS) entry which is preliminary data.</text>
</comment>
<name>A0A5B7FG65_PORTR</name>